<proteinExistence type="predicted"/>
<dbReference type="AlphaFoldDB" id="A0AB33GRD3"/>
<evidence type="ECO:0008006" key="3">
    <source>
        <dbReference type="Google" id="ProtNLM"/>
    </source>
</evidence>
<geneLocation type="plasmid" evidence="1 2">
    <name>unnamed1</name>
</geneLocation>
<gene>
    <name evidence="1" type="ORF">AM363_00120</name>
</gene>
<keyword evidence="1" id="KW-0614">Plasmid</keyword>
<evidence type="ECO:0000313" key="2">
    <source>
        <dbReference type="Proteomes" id="UP000263627"/>
    </source>
</evidence>
<accession>A0AB33GRD3</accession>
<protein>
    <recommendedName>
        <fullName evidence="3">Ig-like domain-containing protein</fullName>
    </recommendedName>
</protein>
<dbReference type="EMBL" id="CP032179">
    <property type="protein sequence ID" value="AXZ45474.1"/>
    <property type="molecule type" value="Genomic_DNA"/>
</dbReference>
<reference evidence="1 2" key="1">
    <citation type="submission" date="2018-09" db="EMBL/GenBank/DDBJ databases">
        <title>Whole genome sequencing of Citrobacter freundii AR_0116.</title>
        <authorList>
            <person name="Conlan S."/>
            <person name="Thomas P.J."/>
            <person name="Mullikin J."/>
            <person name="Frank K.M."/>
            <person name="Segre J.A."/>
        </authorList>
    </citation>
    <scope>NUCLEOTIDE SEQUENCE [LARGE SCALE GENOMIC DNA]</scope>
    <source>
        <strain evidence="1 2">AR_0116</strain>
        <plasmid evidence="1 2">unnamed1</plasmid>
    </source>
</reference>
<sequence length="120" mass="12854">MYTVEFNYLPNNLVRLENLKTISVSTALKTSDNTPLAVLYASQLRKKDGSIATGKQDAILTVRKDAAFGVTVNGVSAAPGESKNVQLDLGLGDSRSFPIFPSISGVSGTSEFMLNIEELK</sequence>
<name>A0AB33GRD3_CITFR</name>
<organism evidence="1 2">
    <name type="scientific">Citrobacter freundii</name>
    <dbReference type="NCBI Taxonomy" id="546"/>
    <lineage>
        <taxon>Bacteria</taxon>
        <taxon>Pseudomonadati</taxon>
        <taxon>Pseudomonadota</taxon>
        <taxon>Gammaproteobacteria</taxon>
        <taxon>Enterobacterales</taxon>
        <taxon>Enterobacteriaceae</taxon>
        <taxon>Citrobacter</taxon>
        <taxon>Citrobacter freundii complex</taxon>
    </lineage>
</organism>
<dbReference type="Proteomes" id="UP000263627">
    <property type="component" value="Plasmid unnamed1"/>
</dbReference>
<evidence type="ECO:0000313" key="1">
    <source>
        <dbReference type="EMBL" id="AXZ45474.1"/>
    </source>
</evidence>